<dbReference type="Proteomes" id="UP000286045">
    <property type="component" value="Unassembled WGS sequence"/>
</dbReference>
<evidence type="ECO:0000313" key="3">
    <source>
        <dbReference type="Proteomes" id="UP000286045"/>
    </source>
</evidence>
<dbReference type="AlphaFoldDB" id="A0A439CZL0"/>
<keyword evidence="3" id="KW-1185">Reference proteome</keyword>
<gene>
    <name evidence="2" type="ORF">EKO27_g7468</name>
</gene>
<evidence type="ECO:0000256" key="1">
    <source>
        <dbReference type="SAM" id="MobiDB-lite"/>
    </source>
</evidence>
<accession>A0A439CZL0</accession>
<protein>
    <submittedName>
        <fullName evidence="2">Uncharacterized protein</fullName>
    </submittedName>
</protein>
<feature type="region of interest" description="Disordered" evidence="1">
    <location>
        <begin position="31"/>
        <end position="52"/>
    </location>
</feature>
<proteinExistence type="predicted"/>
<evidence type="ECO:0000313" key="2">
    <source>
        <dbReference type="EMBL" id="RWA07642.1"/>
    </source>
</evidence>
<organism evidence="2 3">
    <name type="scientific">Xylaria grammica</name>
    <dbReference type="NCBI Taxonomy" id="363999"/>
    <lineage>
        <taxon>Eukaryota</taxon>
        <taxon>Fungi</taxon>
        <taxon>Dikarya</taxon>
        <taxon>Ascomycota</taxon>
        <taxon>Pezizomycotina</taxon>
        <taxon>Sordariomycetes</taxon>
        <taxon>Xylariomycetidae</taxon>
        <taxon>Xylariales</taxon>
        <taxon>Xylariaceae</taxon>
        <taxon>Xylaria</taxon>
    </lineage>
</organism>
<sequence>MNKAPASEETAIRSAVPDIYIDMYETGSAGEFSFGAQPDAENTDRDEHQATTHVEGSDWLTGATVDLGQDLDTSKKELDIIKFILEEMELRLRANHQPSVAREGKVEMMKACREYSSSRCALLQERLHQVQFWVHTRMLGHQVPAEAPEEWRLVDVEWRKWLGEQASTYADQRGSARAPPLENTPDPSNDIAWRIWGPLPHILGADIWWKDL</sequence>
<comment type="caution">
    <text evidence="2">The sequence shown here is derived from an EMBL/GenBank/DDBJ whole genome shotgun (WGS) entry which is preliminary data.</text>
</comment>
<reference evidence="2 3" key="1">
    <citation type="submission" date="2018-12" db="EMBL/GenBank/DDBJ databases">
        <title>Draft genome sequence of Xylaria grammica IHI A82.</title>
        <authorList>
            <person name="Buettner E."/>
            <person name="Kellner H."/>
        </authorList>
    </citation>
    <scope>NUCLEOTIDE SEQUENCE [LARGE SCALE GENOMIC DNA]</scope>
    <source>
        <strain evidence="2 3">IHI A82</strain>
    </source>
</reference>
<dbReference type="EMBL" id="RYZI01000246">
    <property type="protein sequence ID" value="RWA07642.1"/>
    <property type="molecule type" value="Genomic_DNA"/>
</dbReference>
<name>A0A439CZL0_9PEZI</name>